<name>A0A8J3BII5_9FLAO</name>
<accession>A0A8J3BII5</accession>
<reference evidence="1" key="2">
    <citation type="submission" date="2020-09" db="EMBL/GenBank/DDBJ databases">
        <authorList>
            <person name="Sun Q."/>
            <person name="Ohkuma M."/>
        </authorList>
    </citation>
    <scope>NUCLEOTIDE SEQUENCE</scope>
    <source>
        <strain evidence="1">JCM 12862</strain>
    </source>
</reference>
<organism evidence="1 2">
    <name type="scientific">Yeosuana aromativorans</name>
    <dbReference type="NCBI Taxonomy" id="288019"/>
    <lineage>
        <taxon>Bacteria</taxon>
        <taxon>Pseudomonadati</taxon>
        <taxon>Bacteroidota</taxon>
        <taxon>Flavobacteriia</taxon>
        <taxon>Flavobacteriales</taxon>
        <taxon>Flavobacteriaceae</taxon>
        <taxon>Yeosuana</taxon>
    </lineage>
</organism>
<proteinExistence type="predicted"/>
<dbReference type="Proteomes" id="UP000612329">
    <property type="component" value="Unassembled WGS sequence"/>
</dbReference>
<evidence type="ECO:0000313" key="2">
    <source>
        <dbReference type="Proteomes" id="UP000612329"/>
    </source>
</evidence>
<dbReference type="AlphaFoldDB" id="A0A8J3BII5"/>
<comment type="caution">
    <text evidence="1">The sequence shown here is derived from an EMBL/GenBank/DDBJ whole genome shotgun (WGS) entry which is preliminary data.</text>
</comment>
<protein>
    <submittedName>
        <fullName evidence="1">Uncharacterized protein</fullName>
    </submittedName>
</protein>
<dbReference type="RefSeq" id="WP_188650420.1">
    <property type="nucleotide sequence ID" value="NZ_BMNR01000002.1"/>
</dbReference>
<sequence>MDYNRLNDLLDEETYYENMKKTAFIYRKMLLFKKFKKKAYTQLKFSANILLVLELTGINSGHKYDIYIQFTECEITDIF</sequence>
<keyword evidence="2" id="KW-1185">Reference proteome</keyword>
<gene>
    <name evidence="1" type="ORF">GCM10007962_08730</name>
</gene>
<reference evidence="1" key="1">
    <citation type="journal article" date="2014" name="Int. J. Syst. Evol. Microbiol.">
        <title>Complete genome sequence of Corynebacterium casei LMG S-19264T (=DSM 44701T), isolated from a smear-ripened cheese.</title>
        <authorList>
            <consortium name="US DOE Joint Genome Institute (JGI-PGF)"/>
            <person name="Walter F."/>
            <person name="Albersmeier A."/>
            <person name="Kalinowski J."/>
            <person name="Ruckert C."/>
        </authorList>
    </citation>
    <scope>NUCLEOTIDE SEQUENCE</scope>
    <source>
        <strain evidence="1">JCM 12862</strain>
    </source>
</reference>
<dbReference type="EMBL" id="BMNR01000002">
    <property type="protein sequence ID" value="GGK16698.1"/>
    <property type="molecule type" value="Genomic_DNA"/>
</dbReference>
<evidence type="ECO:0000313" key="1">
    <source>
        <dbReference type="EMBL" id="GGK16698.1"/>
    </source>
</evidence>